<organism evidence="1 2">
    <name type="scientific">Ranitomeya imitator</name>
    <name type="common">mimic poison frog</name>
    <dbReference type="NCBI Taxonomy" id="111125"/>
    <lineage>
        <taxon>Eukaryota</taxon>
        <taxon>Metazoa</taxon>
        <taxon>Chordata</taxon>
        <taxon>Craniata</taxon>
        <taxon>Vertebrata</taxon>
        <taxon>Euteleostomi</taxon>
        <taxon>Amphibia</taxon>
        <taxon>Batrachia</taxon>
        <taxon>Anura</taxon>
        <taxon>Neobatrachia</taxon>
        <taxon>Hyloidea</taxon>
        <taxon>Dendrobatidae</taxon>
        <taxon>Dendrobatinae</taxon>
        <taxon>Ranitomeya</taxon>
    </lineage>
</organism>
<reference evidence="1" key="1">
    <citation type="submission" date="2023-07" db="EMBL/GenBank/DDBJ databases">
        <authorList>
            <person name="Stuckert A."/>
        </authorList>
    </citation>
    <scope>NUCLEOTIDE SEQUENCE</scope>
</reference>
<gene>
    <name evidence="1" type="ORF">RIMI_LOCUS7524367</name>
</gene>
<dbReference type="PANTHER" id="PTHR16207:SF10">
    <property type="entry name" value="PROTEIN TASOR 2"/>
    <property type="match status" value="1"/>
</dbReference>
<keyword evidence="2" id="KW-1185">Reference proteome</keyword>
<protein>
    <submittedName>
        <fullName evidence="1">Uncharacterized protein</fullName>
    </submittedName>
</protein>
<dbReference type="PANTHER" id="PTHR16207">
    <property type="entry name" value="SET DOMAIN-CONTAINING PROTEIN"/>
    <property type="match status" value="1"/>
</dbReference>
<dbReference type="Proteomes" id="UP001176940">
    <property type="component" value="Unassembled WGS sequence"/>
</dbReference>
<evidence type="ECO:0000313" key="2">
    <source>
        <dbReference type="Proteomes" id="UP001176940"/>
    </source>
</evidence>
<name>A0ABN9LBV6_9NEOB</name>
<comment type="caution">
    <text evidence="1">The sequence shown here is derived from an EMBL/GenBank/DDBJ whole genome shotgun (WGS) entry which is preliminary data.</text>
</comment>
<accession>A0ABN9LBV6</accession>
<dbReference type="EMBL" id="CAUEEQ010014319">
    <property type="protein sequence ID" value="CAJ0938388.1"/>
    <property type="molecule type" value="Genomic_DNA"/>
</dbReference>
<dbReference type="InterPro" id="IPR046432">
    <property type="entry name" value="TASOR"/>
</dbReference>
<proteinExistence type="predicted"/>
<evidence type="ECO:0000313" key="1">
    <source>
        <dbReference type="EMBL" id="CAJ0938388.1"/>
    </source>
</evidence>
<sequence>MPALVQAHLKFANDHVDDSEKALEKVGTMIRLTAFVPASRRLILPKQSTKIQLNNEAQYNAWKGQLYIHEQLVCDISLQTPSSCSIPAQLPEKLDVREVIQLSELRKKLPEDIFQKTDFTGQEVFCENVYYSSYPVVTANIVESELDKVLKYLKDQDLPPGAAPSSRRRSALTVQVRWRDDAYSVRGALCLISQCGETKGPDAEELQAREPPFALMTALHTLDILDELQEVVIGYCFHFTDVSCQV</sequence>